<dbReference type="InterPro" id="IPR008521">
    <property type="entry name" value="Mg_trans_NIPA"/>
</dbReference>
<feature type="transmembrane region" description="Helical" evidence="6">
    <location>
        <begin position="217"/>
        <end position="239"/>
    </location>
</feature>
<comment type="subcellular location">
    <subcellularLocation>
        <location evidence="1">Membrane</location>
        <topology evidence="1">Multi-pass membrane protein</topology>
    </subcellularLocation>
</comment>
<name>A0A813G0E8_POLGL</name>
<evidence type="ECO:0000313" key="9">
    <source>
        <dbReference type="Proteomes" id="UP000654075"/>
    </source>
</evidence>
<dbReference type="Proteomes" id="UP000654075">
    <property type="component" value="Unassembled WGS sequence"/>
</dbReference>
<keyword evidence="2 6" id="KW-0812">Transmembrane</keyword>
<feature type="transmembrane region" description="Helical" evidence="6">
    <location>
        <begin position="117"/>
        <end position="133"/>
    </location>
</feature>
<feature type="transmembrane region" description="Helical" evidence="6">
    <location>
        <begin position="60"/>
        <end position="81"/>
    </location>
</feature>
<dbReference type="SUPFAM" id="SSF103481">
    <property type="entry name" value="Multidrug resistance efflux transporter EmrE"/>
    <property type="match status" value="1"/>
</dbReference>
<evidence type="ECO:0000256" key="4">
    <source>
        <dbReference type="ARBA" id="ARBA00023136"/>
    </source>
</evidence>
<reference evidence="7" key="1">
    <citation type="submission" date="2021-02" db="EMBL/GenBank/DDBJ databases">
        <authorList>
            <person name="Dougan E. K."/>
            <person name="Rhodes N."/>
            <person name="Thang M."/>
            <person name="Chan C."/>
        </authorList>
    </citation>
    <scope>NUCLEOTIDE SEQUENCE</scope>
</reference>
<feature type="transmembrane region" description="Helical" evidence="6">
    <location>
        <begin position="251"/>
        <end position="273"/>
    </location>
</feature>
<accession>A0A813G0E8</accession>
<evidence type="ECO:0000256" key="3">
    <source>
        <dbReference type="ARBA" id="ARBA00022989"/>
    </source>
</evidence>
<feature type="transmembrane region" description="Helical" evidence="6">
    <location>
        <begin position="153"/>
        <end position="173"/>
    </location>
</feature>
<dbReference type="Proteomes" id="UP000626109">
    <property type="component" value="Unassembled WGS sequence"/>
</dbReference>
<dbReference type="EMBL" id="CAJNNW010024556">
    <property type="protein sequence ID" value="CAE8673162.1"/>
    <property type="molecule type" value="Genomic_DNA"/>
</dbReference>
<keyword evidence="9" id="KW-1185">Reference proteome</keyword>
<organism evidence="7 9">
    <name type="scientific">Polarella glacialis</name>
    <name type="common">Dinoflagellate</name>
    <dbReference type="NCBI Taxonomy" id="89957"/>
    <lineage>
        <taxon>Eukaryota</taxon>
        <taxon>Sar</taxon>
        <taxon>Alveolata</taxon>
        <taxon>Dinophyceae</taxon>
        <taxon>Suessiales</taxon>
        <taxon>Suessiaceae</taxon>
        <taxon>Polarella</taxon>
    </lineage>
</organism>
<dbReference type="InterPro" id="IPR037185">
    <property type="entry name" value="EmrE-like"/>
</dbReference>
<keyword evidence="3 6" id="KW-1133">Transmembrane helix</keyword>
<feature type="transmembrane region" description="Helical" evidence="6">
    <location>
        <begin position="285"/>
        <end position="304"/>
    </location>
</feature>
<evidence type="ECO:0000256" key="6">
    <source>
        <dbReference type="SAM" id="Phobius"/>
    </source>
</evidence>
<dbReference type="OrthoDB" id="165382at2759"/>
<dbReference type="Pfam" id="PF05653">
    <property type="entry name" value="Mg_trans_NIPA"/>
    <property type="match status" value="1"/>
</dbReference>
<dbReference type="AlphaFoldDB" id="A0A813G0E8"/>
<dbReference type="GO" id="GO:0015095">
    <property type="term" value="F:magnesium ion transmembrane transporter activity"/>
    <property type="evidence" value="ECO:0007669"/>
    <property type="project" value="InterPro"/>
</dbReference>
<sequence>MVAPMVAAISDPFLAAEESNTWLFGVACVLFGSIVGTTGKQLIRSSEIQKQNNNVRKGKMMFATGLALNVIINPICDLAGYSFAPAAVIAPLTGMDIVWNTLVAPWTLNEELTPRRLGSAAIIFVAATVSVFFRQQEDVTWTVAYIREVFLTWTTLVYCLCYGIWFLVNSCIWMKRPPGSALRGFSLGATAGSLAGNMWCTKIVAEEMSRCIGGDCAAWADGITWVILGMAMFFAIANVKYMARGMQQYEALFMVTVFQGSNIVSNSISAIVVLGEMDGAPWWKIVGYFSCIVAMTASMVLLATGERSRRLNGRTAENETNSENAVLRSQTSDGQSPVECRAI</sequence>
<comment type="caution">
    <text evidence="7">The sequence shown here is derived from an EMBL/GenBank/DDBJ whole genome shotgun (WGS) entry which is preliminary data.</text>
</comment>
<evidence type="ECO:0000256" key="1">
    <source>
        <dbReference type="ARBA" id="ARBA00004141"/>
    </source>
</evidence>
<evidence type="ECO:0000256" key="2">
    <source>
        <dbReference type="ARBA" id="ARBA00022692"/>
    </source>
</evidence>
<proteinExistence type="predicted"/>
<dbReference type="PANTHER" id="PTHR12570:SF9">
    <property type="entry name" value="MAGNESIUM TRANSPORTER NIPA8-RELATED"/>
    <property type="match status" value="1"/>
</dbReference>
<evidence type="ECO:0008006" key="10">
    <source>
        <dbReference type="Google" id="ProtNLM"/>
    </source>
</evidence>
<evidence type="ECO:0000313" key="8">
    <source>
        <dbReference type="EMBL" id="CAE8673162.1"/>
    </source>
</evidence>
<dbReference type="GO" id="GO:0016020">
    <property type="term" value="C:membrane"/>
    <property type="evidence" value="ECO:0007669"/>
    <property type="project" value="UniProtKB-SubCell"/>
</dbReference>
<dbReference type="EMBL" id="CAJNNV010027213">
    <property type="protein sequence ID" value="CAE8619757.1"/>
    <property type="molecule type" value="Genomic_DNA"/>
</dbReference>
<protein>
    <recommendedName>
        <fullName evidence="10">Magnesium transporter</fullName>
    </recommendedName>
</protein>
<evidence type="ECO:0000313" key="7">
    <source>
        <dbReference type="EMBL" id="CAE8619757.1"/>
    </source>
</evidence>
<keyword evidence="4 6" id="KW-0472">Membrane</keyword>
<evidence type="ECO:0000256" key="5">
    <source>
        <dbReference type="SAM" id="MobiDB-lite"/>
    </source>
</evidence>
<feature type="transmembrane region" description="Helical" evidence="6">
    <location>
        <begin position="20"/>
        <end position="39"/>
    </location>
</feature>
<feature type="compositionally biased region" description="Polar residues" evidence="5">
    <location>
        <begin position="318"/>
        <end position="335"/>
    </location>
</feature>
<dbReference type="PANTHER" id="PTHR12570">
    <property type="match status" value="1"/>
</dbReference>
<gene>
    <name evidence="7" type="ORF">PGLA1383_LOCUS37341</name>
    <name evidence="8" type="ORF">PGLA2088_LOCUS18400</name>
</gene>
<feature type="region of interest" description="Disordered" evidence="5">
    <location>
        <begin position="312"/>
        <end position="339"/>
    </location>
</feature>
<dbReference type="OMA" id="LMHESYP"/>